<protein>
    <submittedName>
        <fullName evidence="2">Uncharacterized protein</fullName>
    </submittedName>
</protein>
<proteinExistence type="predicted"/>
<keyword evidence="1" id="KW-0812">Transmembrane</keyword>
<evidence type="ECO:0000313" key="3">
    <source>
        <dbReference type="Proteomes" id="UP000186455"/>
    </source>
</evidence>
<keyword evidence="3" id="KW-1185">Reference proteome</keyword>
<organism evidence="2 3">
    <name type="scientific">Streptomyces uncialis</name>
    <dbReference type="NCBI Taxonomy" id="1048205"/>
    <lineage>
        <taxon>Bacteria</taxon>
        <taxon>Bacillati</taxon>
        <taxon>Actinomycetota</taxon>
        <taxon>Actinomycetes</taxon>
        <taxon>Kitasatosporales</taxon>
        <taxon>Streptomycetaceae</taxon>
        <taxon>Streptomyces</taxon>
    </lineage>
</organism>
<gene>
    <name evidence="2" type="ORF">AB852_03260</name>
</gene>
<dbReference type="EMBL" id="LFBV01000001">
    <property type="protein sequence ID" value="OKH95783.1"/>
    <property type="molecule type" value="Genomic_DNA"/>
</dbReference>
<dbReference type="AlphaFoldDB" id="A0A1Q4VD51"/>
<evidence type="ECO:0000256" key="1">
    <source>
        <dbReference type="SAM" id="Phobius"/>
    </source>
</evidence>
<dbReference type="PROSITE" id="PS51257">
    <property type="entry name" value="PROKAR_LIPOPROTEIN"/>
    <property type="match status" value="1"/>
</dbReference>
<keyword evidence="1" id="KW-1133">Transmembrane helix</keyword>
<sequence>MGAVPDRTVRHGRSGWLRTVVGALLLGACHLITGYTMLTAYLVEPDGPWDHQAVTNAQIAAGTALALCAVVALAGWLYVRTPWLRVWALVPPATLAVAALLRLTVLAPAL</sequence>
<accession>A0A1Q4VD51</accession>
<feature type="transmembrane region" description="Helical" evidence="1">
    <location>
        <begin position="86"/>
        <end position="107"/>
    </location>
</feature>
<dbReference type="Proteomes" id="UP000186455">
    <property type="component" value="Unassembled WGS sequence"/>
</dbReference>
<feature type="transmembrane region" description="Helical" evidence="1">
    <location>
        <begin position="55"/>
        <end position="79"/>
    </location>
</feature>
<reference evidence="2 3" key="1">
    <citation type="submission" date="2015-06" db="EMBL/GenBank/DDBJ databases">
        <title>Cloning and characterization of the uncialamcin biosynthetic gene cluster.</title>
        <authorList>
            <person name="Yan X."/>
            <person name="Huang T."/>
            <person name="Ge H."/>
            <person name="Shen B."/>
        </authorList>
    </citation>
    <scope>NUCLEOTIDE SEQUENCE [LARGE SCALE GENOMIC DNA]</scope>
    <source>
        <strain evidence="2 3">DCA2648</strain>
    </source>
</reference>
<feature type="transmembrane region" description="Helical" evidence="1">
    <location>
        <begin position="20"/>
        <end position="43"/>
    </location>
</feature>
<name>A0A1Q4VD51_9ACTN</name>
<comment type="caution">
    <text evidence="2">The sequence shown here is derived from an EMBL/GenBank/DDBJ whole genome shotgun (WGS) entry which is preliminary data.</text>
</comment>
<evidence type="ECO:0000313" key="2">
    <source>
        <dbReference type="EMBL" id="OKH95783.1"/>
    </source>
</evidence>
<keyword evidence="1" id="KW-0472">Membrane</keyword>